<protein>
    <submittedName>
        <fullName evidence="3">Uncharacterized protein</fullName>
    </submittedName>
</protein>
<feature type="compositionally biased region" description="Pro residues" evidence="1">
    <location>
        <begin position="33"/>
        <end position="43"/>
    </location>
</feature>
<feature type="transmembrane region" description="Helical" evidence="2">
    <location>
        <begin position="66"/>
        <end position="89"/>
    </location>
</feature>
<dbReference type="PANTHER" id="PTHR37544">
    <property type="entry name" value="SPRAY-RELATED"/>
    <property type="match status" value="1"/>
</dbReference>
<dbReference type="EMBL" id="JADCTT010000011">
    <property type="protein sequence ID" value="KAF9746326.1"/>
    <property type="molecule type" value="Genomic_DNA"/>
</dbReference>
<evidence type="ECO:0000256" key="2">
    <source>
        <dbReference type="SAM" id="Phobius"/>
    </source>
</evidence>
<keyword evidence="2" id="KW-1133">Transmembrane helix</keyword>
<dbReference type="PANTHER" id="PTHR37544:SF1">
    <property type="entry name" value="PHOSPHORIBOSYLAMINOIMIDAZOLE-SUCCINOCARBOXAMIDE SYNTHASE"/>
    <property type="match status" value="1"/>
</dbReference>
<keyword evidence="2" id="KW-0812">Transmembrane</keyword>
<evidence type="ECO:0000256" key="1">
    <source>
        <dbReference type="SAM" id="MobiDB-lite"/>
    </source>
</evidence>
<feature type="transmembrane region" description="Helical" evidence="2">
    <location>
        <begin position="109"/>
        <end position="130"/>
    </location>
</feature>
<dbReference type="AlphaFoldDB" id="A0A8H7K448"/>
<name>A0A8H7K448_BIOOC</name>
<dbReference type="Proteomes" id="UP000616885">
    <property type="component" value="Unassembled WGS sequence"/>
</dbReference>
<feature type="transmembrane region" description="Helical" evidence="2">
    <location>
        <begin position="538"/>
        <end position="558"/>
    </location>
</feature>
<gene>
    <name evidence="3" type="ORF">IM811_003231</name>
</gene>
<comment type="caution">
    <text evidence="3">The sequence shown here is derived from an EMBL/GenBank/DDBJ whole genome shotgun (WGS) entry which is preliminary data.</text>
</comment>
<reference evidence="3" key="1">
    <citation type="submission" date="2020-10" db="EMBL/GenBank/DDBJ databases">
        <title>High-Quality Genome Resource of Clonostachys rosea strain S41 by Oxford Nanopore Long-Read Sequencing.</title>
        <authorList>
            <person name="Wang H."/>
        </authorList>
    </citation>
    <scope>NUCLEOTIDE SEQUENCE</scope>
    <source>
        <strain evidence="3">S41</strain>
    </source>
</reference>
<feature type="region of interest" description="Disordered" evidence="1">
    <location>
        <begin position="10"/>
        <end position="47"/>
    </location>
</feature>
<evidence type="ECO:0000313" key="4">
    <source>
        <dbReference type="Proteomes" id="UP000616885"/>
    </source>
</evidence>
<sequence length="642" mass="71085">MTMGFVEEFDHVSTEQDSAKGPAPTINSTQPLQPNPSSTPPEPSLTKSQKHISTVFRRRQWLVWKVGGLLILHALYLILLAVALAVSLHNNGLVTIRNWQYVHTGNSSFYDQISLTWTTIPTLIFSLLLLHMRWCYEEIQRLLPYLQLYKSRDKGHTSVLVNYRSEFPLIAIFSAWMRSHRMVSFTITLSLIFSIVAVPLSSHLFETRLRQQPTEAEVSAQTVWNSGNINERTDYSRALQVASVLDVYKSNGGIFSQWASSDYAFPTYSAVGTPWGDNSTIRITDIQGHGGRIEGLKFLNQSQYRLSRGNGTDNIALSGTDDGCLLSLSFDLAEKEADLYFQIGVASCTRNGDDNKDLGPSVSQAYSKLLFFMGWPAPGSNATAMSTEVITGNTVHISVKGDIEVAVRENVVSVKSFKPSNGSETNAGTTTPFDRAILQSGNTKSTFSNIQTTYFGGLVLDRFDVARRNASTPWVSVDASTAEALRKDIMDAIGKIYTTVYVSAAALNGFEPVEWPLDYLSTGVYVVRDVERLFINEGIAGFLIGVIIISFLIAGRALSYALAFRNYQVDCPEDLISSFDLLHGCDSLGHMADDVHSSGQYKGDFVETARKRWNLSKATFSINRDESSGRPTLQVENLNLNI</sequence>
<proteinExistence type="predicted"/>
<organism evidence="3 4">
    <name type="scientific">Bionectria ochroleuca</name>
    <name type="common">Gliocladium roseum</name>
    <dbReference type="NCBI Taxonomy" id="29856"/>
    <lineage>
        <taxon>Eukaryota</taxon>
        <taxon>Fungi</taxon>
        <taxon>Dikarya</taxon>
        <taxon>Ascomycota</taxon>
        <taxon>Pezizomycotina</taxon>
        <taxon>Sordariomycetes</taxon>
        <taxon>Hypocreomycetidae</taxon>
        <taxon>Hypocreales</taxon>
        <taxon>Bionectriaceae</taxon>
        <taxon>Clonostachys</taxon>
    </lineage>
</organism>
<evidence type="ECO:0000313" key="3">
    <source>
        <dbReference type="EMBL" id="KAF9746326.1"/>
    </source>
</evidence>
<accession>A0A8H7K448</accession>
<dbReference type="Pfam" id="PF11915">
    <property type="entry name" value="DUF3433"/>
    <property type="match status" value="1"/>
</dbReference>
<keyword evidence="2" id="KW-0472">Membrane</keyword>
<dbReference type="InterPro" id="IPR021840">
    <property type="entry name" value="DUF3433"/>
</dbReference>
<feature type="transmembrane region" description="Helical" evidence="2">
    <location>
        <begin position="182"/>
        <end position="205"/>
    </location>
</feature>